<dbReference type="Gene3D" id="1.10.1740.10">
    <property type="match status" value="1"/>
</dbReference>
<name>A0AA36Y4M1_9FIRM</name>
<dbReference type="EMBL" id="AGEL01000007">
    <property type="protein sequence ID" value="EHO16654.1"/>
    <property type="molecule type" value="Genomic_DNA"/>
</dbReference>
<evidence type="ECO:0000256" key="4">
    <source>
        <dbReference type="ARBA" id="ARBA00023125"/>
    </source>
</evidence>
<dbReference type="GeneID" id="86941101"/>
<dbReference type="InterPro" id="IPR036388">
    <property type="entry name" value="WH-like_DNA-bd_sf"/>
</dbReference>
<dbReference type="InterPro" id="IPR013325">
    <property type="entry name" value="RNA_pol_sigma_r2"/>
</dbReference>
<reference evidence="8 9" key="1">
    <citation type="submission" date="2011-10" db="EMBL/GenBank/DDBJ databases">
        <title>The Genome Sequence of Lachnospiraceae bacterium ACC2.</title>
        <authorList>
            <consortium name="The Broad Institute Genome Sequencing Platform"/>
            <person name="Earl A."/>
            <person name="Ward D."/>
            <person name="Feldgarden M."/>
            <person name="Gevers D."/>
            <person name="Sizova M."/>
            <person name="Hazen A."/>
            <person name="Epstein S."/>
            <person name="Young S.K."/>
            <person name="Zeng Q."/>
            <person name="Gargeya S."/>
            <person name="Fitzgerald M."/>
            <person name="Haas B."/>
            <person name="Abouelleil A."/>
            <person name="Alvarado L."/>
            <person name="Arachchi H.M."/>
            <person name="Berlin A."/>
            <person name="Brown A."/>
            <person name="Chapman S.B."/>
            <person name="Chen Z."/>
            <person name="Dunbar C."/>
            <person name="Freedman E."/>
            <person name="Gearin G."/>
            <person name="Goldberg J."/>
            <person name="Griggs A."/>
            <person name="Gujja S."/>
            <person name="Heiman D."/>
            <person name="Howarth C."/>
            <person name="Larson L."/>
            <person name="Lui A."/>
            <person name="MacDonald P.J.P."/>
            <person name="Montmayeur A."/>
            <person name="Murphy C."/>
            <person name="Neiman D."/>
            <person name="Pearson M."/>
            <person name="Priest M."/>
            <person name="Roberts A."/>
            <person name="Saif S."/>
            <person name="Shea T."/>
            <person name="Shenoy N."/>
            <person name="Sisk P."/>
            <person name="Stolte C."/>
            <person name="Sykes S."/>
            <person name="Wortman J."/>
            <person name="Nusbaum C."/>
            <person name="Birren B."/>
        </authorList>
    </citation>
    <scope>NUCLEOTIDE SEQUENCE [LARGE SCALE GENOMIC DNA]</scope>
    <source>
        <strain evidence="8 9">ACC2</strain>
    </source>
</reference>
<evidence type="ECO:0000259" key="7">
    <source>
        <dbReference type="Pfam" id="PF08281"/>
    </source>
</evidence>
<comment type="similarity">
    <text evidence="1">Belongs to the sigma-70 factor family. ECF subfamily.</text>
</comment>
<gene>
    <name evidence="8" type="ORF">HMPREF9623_01353</name>
</gene>
<dbReference type="NCBIfam" id="TIGR02937">
    <property type="entry name" value="sigma70-ECF"/>
    <property type="match status" value="1"/>
</dbReference>
<dbReference type="InterPro" id="IPR014284">
    <property type="entry name" value="RNA_pol_sigma-70_dom"/>
</dbReference>
<dbReference type="PANTHER" id="PTHR43133:SF52">
    <property type="entry name" value="ECF RNA POLYMERASE SIGMA FACTOR SIGL"/>
    <property type="match status" value="1"/>
</dbReference>
<evidence type="ECO:0000256" key="5">
    <source>
        <dbReference type="ARBA" id="ARBA00023163"/>
    </source>
</evidence>
<evidence type="ECO:0000256" key="3">
    <source>
        <dbReference type="ARBA" id="ARBA00023082"/>
    </source>
</evidence>
<dbReference type="SUPFAM" id="SSF88946">
    <property type="entry name" value="Sigma2 domain of RNA polymerase sigma factors"/>
    <property type="match status" value="1"/>
</dbReference>
<proteinExistence type="inferred from homology"/>
<dbReference type="InterPro" id="IPR007627">
    <property type="entry name" value="RNA_pol_sigma70_r2"/>
</dbReference>
<dbReference type="Pfam" id="PF08281">
    <property type="entry name" value="Sigma70_r4_2"/>
    <property type="match status" value="1"/>
</dbReference>
<dbReference type="GO" id="GO:0003677">
    <property type="term" value="F:DNA binding"/>
    <property type="evidence" value="ECO:0007669"/>
    <property type="project" value="UniProtKB-KW"/>
</dbReference>
<feature type="domain" description="RNA polymerase sigma-70 region 2" evidence="6">
    <location>
        <begin position="18"/>
        <end position="82"/>
    </location>
</feature>
<dbReference type="InterPro" id="IPR013324">
    <property type="entry name" value="RNA_pol_sigma_r3/r4-like"/>
</dbReference>
<keyword evidence="9" id="KW-1185">Reference proteome</keyword>
<dbReference type="SUPFAM" id="SSF88659">
    <property type="entry name" value="Sigma3 and sigma4 domains of RNA polymerase sigma factors"/>
    <property type="match status" value="1"/>
</dbReference>
<evidence type="ECO:0000313" key="8">
    <source>
        <dbReference type="EMBL" id="EHO16654.1"/>
    </source>
</evidence>
<feature type="domain" description="RNA polymerase sigma factor 70 region 4 type 2" evidence="7">
    <location>
        <begin position="113"/>
        <end position="163"/>
    </location>
</feature>
<evidence type="ECO:0000259" key="6">
    <source>
        <dbReference type="Pfam" id="PF04542"/>
    </source>
</evidence>
<evidence type="ECO:0000313" key="9">
    <source>
        <dbReference type="Proteomes" id="UP000018466"/>
    </source>
</evidence>
<evidence type="ECO:0000256" key="1">
    <source>
        <dbReference type="ARBA" id="ARBA00010641"/>
    </source>
</evidence>
<dbReference type="Proteomes" id="UP000018466">
    <property type="component" value="Unassembled WGS sequence"/>
</dbReference>
<dbReference type="Pfam" id="PF04542">
    <property type="entry name" value="Sigma70_r2"/>
    <property type="match status" value="1"/>
</dbReference>
<evidence type="ECO:0000256" key="2">
    <source>
        <dbReference type="ARBA" id="ARBA00023015"/>
    </source>
</evidence>
<dbReference type="CDD" id="cd06171">
    <property type="entry name" value="Sigma70_r4"/>
    <property type="match status" value="1"/>
</dbReference>
<dbReference type="PANTHER" id="PTHR43133">
    <property type="entry name" value="RNA POLYMERASE ECF-TYPE SIGMA FACTO"/>
    <property type="match status" value="1"/>
</dbReference>
<keyword evidence="2" id="KW-0805">Transcription regulation</keyword>
<dbReference type="GO" id="GO:0006352">
    <property type="term" value="P:DNA-templated transcription initiation"/>
    <property type="evidence" value="ECO:0007669"/>
    <property type="project" value="InterPro"/>
</dbReference>
<keyword evidence="3" id="KW-0731">Sigma factor</keyword>
<dbReference type="InterPro" id="IPR039425">
    <property type="entry name" value="RNA_pol_sigma-70-like"/>
</dbReference>
<sequence>MADEVKLSELSADDIEEMIRENYADIFRYCFWRTKQRSDAEDLTQETFLRFINSLSHYSDRGKPKALLYTIARNLCINWHKRMKPLPLSDETLENISFVEADKEAEIANRITLHKYMNQLPKDQQEILLLRYYLELQVNEIAKTLGISRFAVMYRLRAAMKHLRQDIRKGGSGF</sequence>
<keyword evidence="5" id="KW-0804">Transcription</keyword>
<organism evidence="8 9">
    <name type="scientific">Stomatobaculum longum</name>
    <dbReference type="NCBI Taxonomy" id="796942"/>
    <lineage>
        <taxon>Bacteria</taxon>
        <taxon>Bacillati</taxon>
        <taxon>Bacillota</taxon>
        <taxon>Clostridia</taxon>
        <taxon>Lachnospirales</taxon>
        <taxon>Lachnospiraceae</taxon>
        <taxon>Stomatobaculum</taxon>
    </lineage>
</organism>
<accession>A0AA36Y4M1</accession>
<dbReference type="InterPro" id="IPR013249">
    <property type="entry name" value="RNA_pol_sigma70_r4_t2"/>
</dbReference>
<dbReference type="AlphaFoldDB" id="A0AA36Y4M1"/>
<dbReference type="GO" id="GO:0016987">
    <property type="term" value="F:sigma factor activity"/>
    <property type="evidence" value="ECO:0007669"/>
    <property type="project" value="UniProtKB-KW"/>
</dbReference>
<comment type="caution">
    <text evidence="8">The sequence shown here is derived from an EMBL/GenBank/DDBJ whole genome shotgun (WGS) entry which is preliminary data.</text>
</comment>
<dbReference type="RefSeq" id="WP_009533185.1">
    <property type="nucleotide sequence ID" value="NZ_JH590863.1"/>
</dbReference>
<protein>
    <submittedName>
        <fullName evidence="8">Sigma-70 family RNA polymerase sigma factor</fullName>
    </submittedName>
</protein>
<dbReference type="Gene3D" id="1.10.10.10">
    <property type="entry name" value="Winged helix-like DNA-binding domain superfamily/Winged helix DNA-binding domain"/>
    <property type="match status" value="1"/>
</dbReference>
<keyword evidence="4" id="KW-0238">DNA-binding</keyword>